<name>A0A8X6LD84_TRICU</name>
<dbReference type="Proteomes" id="UP000887116">
    <property type="component" value="Unassembled WGS sequence"/>
</dbReference>
<reference evidence="1" key="1">
    <citation type="submission" date="2020-07" db="EMBL/GenBank/DDBJ databases">
        <title>Multicomponent nature underlies the extraordinary mechanical properties of spider dragline silk.</title>
        <authorList>
            <person name="Kono N."/>
            <person name="Nakamura H."/>
            <person name="Mori M."/>
            <person name="Yoshida Y."/>
            <person name="Ohtoshi R."/>
            <person name="Malay A.D."/>
            <person name="Moran D.A.P."/>
            <person name="Tomita M."/>
            <person name="Numata K."/>
            <person name="Arakawa K."/>
        </authorList>
    </citation>
    <scope>NUCLEOTIDE SEQUENCE</scope>
</reference>
<evidence type="ECO:0000313" key="2">
    <source>
        <dbReference type="Proteomes" id="UP000887116"/>
    </source>
</evidence>
<dbReference type="OrthoDB" id="7464821at2759"/>
<evidence type="ECO:0000313" key="1">
    <source>
        <dbReference type="EMBL" id="GFR04227.1"/>
    </source>
</evidence>
<organism evidence="1 2">
    <name type="scientific">Trichonephila clavata</name>
    <name type="common">Joro spider</name>
    <name type="synonym">Nephila clavata</name>
    <dbReference type="NCBI Taxonomy" id="2740835"/>
    <lineage>
        <taxon>Eukaryota</taxon>
        <taxon>Metazoa</taxon>
        <taxon>Ecdysozoa</taxon>
        <taxon>Arthropoda</taxon>
        <taxon>Chelicerata</taxon>
        <taxon>Arachnida</taxon>
        <taxon>Araneae</taxon>
        <taxon>Araneomorphae</taxon>
        <taxon>Entelegynae</taxon>
        <taxon>Araneoidea</taxon>
        <taxon>Nephilidae</taxon>
        <taxon>Trichonephila</taxon>
    </lineage>
</organism>
<proteinExistence type="predicted"/>
<comment type="caution">
    <text evidence="1">The sequence shown here is derived from an EMBL/GenBank/DDBJ whole genome shotgun (WGS) entry which is preliminary data.</text>
</comment>
<sequence length="94" mass="9678">MSLSCALGNIARALSDLAKSSGNLKAECAVRPPASRAAAMPKEATAPVMSFSYLTKANSKLSRKVLPVPPGASKKTMPPLSLPIIPVIAIKACC</sequence>
<protein>
    <submittedName>
        <fullName evidence="1">Uncharacterized protein</fullName>
    </submittedName>
</protein>
<keyword evidence="2" id="KW-1185">Reference proteome</keyword>
<dbReference type="AlphaFoldDB" id="A0A8X6LD84"/>
<accession>A0A8X6LD84</accession>
<gene>
    <name evidence="1" type="ORF">TNCT_317091</name>
</gene>
<dbReference type="EMBL" id="BMAO01015779">
    <property type="protein sequence ID" value="GFR04227.1"/>
    <property type="molecule type" value="Genomic_DNA"/>
</dbReference>